<dbReference type="Pfam" id="PF00945">
    <property type="entry name" value="Rhabdo_ncap"/>
    <property type="match status" value="1"/>
</dbReference>
<dbReference type="SUPFAM" id="SSF140809">
    <property type="entry name" value="Rhabdovirus nucleoprotein-like"/>
    <property type="match status" value="1"/>
</dbReference>
<organism evidence="13 14">
    <name type="scientific">Hapavirus wongabel</name>
    <dbReference type="NCBI Taxonomy" id="1972626"/>
    <lineage>
        <taxon>Viruses</taxon>
        <taxon>Riboviria</taxon>
        <taxon>Orthornavirae</taxon>
        <taxon>Negarnaviricota</taxon>
        <taxon>Haploviricotina</taxon>
        <taxon>Monjiviricetes</taxon>
        <taxon>Mononegavirales</taxon>
        <taxon>Rhabdoviridae</taxon>
        <taxon>Alpharhabdovirinae</taxon>
        <taxon>Hapavirus</taxon>
    </lineage>
</organism>
<dbReference type="KEGG" id="vg:7067621"/>
<sequence>MTTSPKTMKSVRTSESIKYIQPGDKPKPQYPREFFEKNPGQKPLINVPHKDIDLANIRNIIKSGILQGGLEISYVLRFIYLIGKTIEDELDDNWQSFDVIIGGKGDKITPWNLVEIKEEDSRRADANVDQTATADDDKWMLMYVLFVYRHARAQVSNYKKTLFEKFQTQVSPLIPNKITLTSPPPVYNSWLSNKNYCKMIAAIDMFFCHFPQHQDSNLRFGTITSRFRDCAALTSLEHFRETVGFKGDEMFGWIFVGSLEEECHILMKKGQELDQPSSYSPYLIDFGLSLKSPYSASTCPGMYTYCHLVGSLLTSTRSQNAKMISDKNLVNIRTNALLVAYVFSENIECKVYFTDNQEFLQAGLEGQDQLTEIPDDDGVSSSLSMQDDMPKSKDPIEWFMYLKSLKFQIPNIIKDFGKTEAAKMSQCRVGSIGKHLNDAF</sequence>
<dbReference type="GO" id="GO:1990904">
    <property type="term" value="C:ribonucleoprotein complex"/>
    <property type="evidence" value="ECO:0007669"/>
    <property type="project" value="UniProtKB-KW"/>
</dbReference>
<evidence type="ECO:0000256" key="9">
    <source>
        <dbReference type="ARBA" id="ARBA00023200"/>
    </source>
</evidence>
<keyword evidence="5" id="KW-0167">Capsid protein</keyword>
<evidence type="ECO:0000256" key="11">
    <source>
        <dbReference type="ARBA" id="ARBA00033344"/>
    </source>
</evidence>
<dbReference type="GeneID" id="7067621"/>
<evidence type="ECO:0000256" key="5">
    <source>
        <dbReference type="ARBA" id="ARBA00022561"/>
    </source>
</evidence>
<keyword evidence="7" id="KW-0694">RNA-binding</keyword>
<reference evidence="13 14" key="1">
    <citation type="journal article" date="2008" name="Virology">
        <title>Genomic characterisation of Wongabel virus reveals novel genes within the Rhabdoviridae.</title>
        <authorList>
            <person name="Gubala A.J."/>
            <person name="Proll D.F."/>
            <person name="Barnard R.T."/>
            <person name="Cowled C.J."/>
            <person name="Crameri S.G."/>
            <person name="Hyatt A.D."/>
            <person name="Boyle D.B."/>
        </authorList>
    </citation>
    <scope>NUCLEOTIDE SEQUENCE [LARGE SCALE GENOMIC DNA]</scope>
    <source>
        <strain evidence="13">CS264</strain>
    </source>
</reference>
<feature type="domain" description="Rhabdovirus nucleocapsid" evidence="12">
    <location>
        <begin position="16"/>
        <end position="422"/>
    </location>
</feature>
<accession>B2X7D1</accession>
<proteinExistence type="predicted"/>
<keyword evidence="6" id="KW-0946">Virion</keyword>
<dbReference type="InterPro" id="IPR000448">
    <property type="entry name" value="Rhabdo_ncapsid"/>
</dbReference>
<dbReference type="InterPro" id="IPR035961">
    <property type="entry name" value="Rhabdovirus_nucleoprotein-like"/>
</dbReference>
<dbReference type="InterPro" id="IPR023330">
    <property type="entry name" value="Rhabdovirus_ncapsid_N"/>
</dbReference>
<protein>
    <recommendedName>
        <fullName evidence="3">Nucleoprotein</fullName>
    </recommendedName>
    <alternativeName>
        <fullName evidence="11">Nucleocapsid protein</fullName>
    </alternativeName>
</protein>
<evidence type="ECO:0000256" key="4">
    <source>
        <dbReference type="ARBA" id="ARBA00022497"/>
    </source>
</evidence>
<keyword evidence="8 13" id="KW-0543">Viral nucleoprotein</keyword>
<evidence type="ECO:0000256" key="1">
    <source>
        <dbReference type="ARBA" id="ARBA00004192"/>
    </source>
</evidence>
<dbReference type="RefSeq" id="YP_002333271.1">
    <property type="nucleotide sequence ID" value="NC_011639.1"/>
</dbReference>
<evidence type="ECO:0000313" key="13">
    <source>
        <dbReference type="EMBL" id="ABV01356.1"/>
    </source>
</evidence>
<keyword evidence="10" id="KW-0687">Ribonucleoprotein</keyword>
<evidence type="ECO:0000256" key="3">
    <source>
        <dbReference type="ARBA" id="ARBA00014389"/>
    </source>
</evidence>
<gene>
    <name evidence="13" type="primary">N</name>
</gene>
<dbReference type="GO" id="GO:0030430">
    <property type="term" value="C:host cell cytoplasm"/>
    <property type="evidence" value="ECO:0007669"/>
    <property type="project" value="UniProtKB-SubCell"/>
</dbReference>
<evidence type="ECO:0000259" key="12">
    <source>
        <dbReference type="Pfam" id="PF00945"/>
    </source>
</evidence>
<evidence type="ECO:0000313" key="14">
    <source>
        <dbReference type="Proteomes" id="UP000101879"/>
    </source>
</evidence>
<dbReference type="GO" id="GO:0019013">
    <property type="term" value="C:viral nucleocapsid"/>
    <property type="evidence" value="ECO:0007669"/>
    <property type="project" value="UniProtKB-KW"/>
</dbReference>
<dbReference type="GO" id="GO:0003723">
    <property type="term" value="F:RNA binding"/>
    <property type="evidence" value="ECO:0007669"/>
    <property type="project" value="UniProtKB-KW"/>
</dbReference>
<dbReference type="Gene3D" id="1.10.3570.10">
    <property type="entry name" value="Rhabdovirus nucleocapsid protein like domain"/>
    <property type="match status" value="1"/>
</dbReference>
<evidence type="ECO:0000256" key="7">
    <source>
        <dbReference type="ARBA" id="ARBA00022884"/>
    </source>
</evidence>
<evidence type="ECO:0000256" key="6">
    <source>
        <dbReference type="ARBA" id="ARBA00022844"/>
    </source>
</evidence>
<evidence type="ECO:0000256" key="2">
    <source>
        <dbReference type="ARBA" id="ARBA00004328"/>
    </source>
</evidence>
<evidence type="ECO:0000256" key="8">
    <source>
        <dbReference type="ARBA" id="ARBA00023086"/>
    </source>
</evidence>
<name>B2X7D1_9RHAB</name>
<dbReference type="EMBL" id="EF612701">
    <property type="protein sequence ID" value="ABV01356.1"/>
    <property type="molecule type" value="Viral_cRNA"/>
</dbReference>
<dbReference type="Gene3D" id="1.10.3610.10">
    <property type="entry name" value="Nucleoprotein"/>
    <property type="match status" value="1"/>
</dbReference>
<dbReference type="Proteomes" id="UP000101879">
    <property type="component" value="Segment"/>
</dbReference>
<evidence type="ECO:0000256" key="10">
    <source>
        <dbReference type="ARBA" id="ARBA00023274"/>
    </source>
</evidence>
<dbReference type="OrthoDB" id="22890at10239"/>
<dbReference type="InterPro" id="IPR023331">
    <property type="entry name" value="Rhabdovirus_ncapsid_C"/>
</dbReference>
<dbReference type="GO" id="GO:0019029">
    <property type="term" value="C:helical viral capsid"/>
    <property type="evidence" value="ECO:0007669"/>
    <property type="project" value="UniProtKB-KW"/>
</dbReference>
<comment type="subcellular location">
    <subcellularLocation>
        <location evidence="1">Host cytoplasm</location>
    </subcellularLocation>
    <subcellularLocation>
        <location evidence="2">Virion</location>
    </subcellularLocation>
</comment>
<keyword evidence="4" id="KW-1139">Helical capsid protein</keyword>
<keyword evidence="9" id="KW-1035">Host cytoplasm</keyword>
<keyword evidence="14" id="KW-1185">Reference proteome</keyword>